<dbReference type="Proteomes" id="UP001214131">
    <property type="component" value="Chromosome"/>
</dbReference>
<dbReference type="OMA" id="WDAVDEN"/>
<evidence type="ECO:0000313" key="3">
    <source>
        <dbReference type="EMBL" id="MBF7127150.1"/>
    </source>
</evidence>
<sequence>MEKNLSEHSEKSVRFFDLMMEGLKDHVDAETFWDAVDENAVFKFNYYFPNLPKEMGKLKYKEWLEENTNSGSSAEFINLYKDLSTPGQTTIIMQYVVRFKPGIPDMNFLSIATVKDNKVVAWDDYLDTSK</sequence>
<dbReference type="EMBL" id="JADOFV010000002">
    <property type="protein sequence ID" value="MBF7127150.1"/>
    <property type="molecule type" value="Genomic_DNA"/>
</dbReference>
<reference evidence="3" key="5">
    <citation type="submission" date="2020-11" db="EMBL/GenBank/DDBJ databases">
        <title>Antibiotic susceptibility profiles of Pediococcus pentosaceus from various origins and their implications for the safety assessment of strains with food-technology applications.</title>
        <authorList>
            <person name="Shani N."/>
            <person name="Oberhaensli S."/>
            <person name="Arias E."/>
        </authorList>
    </citation>
    <scope>NUCLEOTIDE SEQUENCE</scope>
    <source>
        <strain evidence="3">FAM 19164</strain>
    </source>
</reference>
<dbReference type="InterPro" id="IPR032710">
    <property type="entry name" value="NTF2-like_dom_sf"/>
</dbReference>
<dbReference type="SUPFAM" id="SSF54427">
    <property type="entry name" value="NTF2-like"/>
    <property type="match status" value="1"/>
</dbReference>
<dbReference type="Proteomes" id="UP000743107">
    <property type="component" value="Unassembled WGS sequence"/>
</dbReference>
<dbReference type="RefSeq" id="WP_011672828.1">
    <property type="nucleotide sequence ID" value="NZ_CAKMAM010000002.1"/>
</dbReference>
<gene>
    <name evidence="2" type="ORF">GBO79_03185</name>
    <name evidence="3" type="ORF">ITQ97_04895</name>
    <name evidence="4" type="ORF">PWB86_04140</name>
    <name evidence="1" type="ORF">S100892_02136</name>
</gene>
<evidence type="ECO:0000313" key="2">
    <source>
        <dbReference type="EMBL" id="KAF0413890.1"/>
    </source>
</evidence>
<reference evidence="2" key="2">
    <citation type="submission" date="2019-10" db="EMBL/GenBank/DDBJ databases">
        <authorList>
            <person name="Irmler S."/>
            <person name="Berthoud H."/>
            <person name="Roetschi A."/>
            <person name="Arias E."/>
            <person name="Shani N."/>
            <person name="Wuethrich D."/>
            <person name="Bruggmann R."/>
        </authorList>
    </citation>
    <scope>NUCLEOTIDE SEQUENCE</scope>
    <source>
        <strain evidence="2">FAM13073</strain>
    </source>
</reference>
<accession>A0A1Y0VR46</accession>
<dbReference type="AlphaFoldDB" id="A0A1Y0VR46"/>
<keyword evidence="6" id="KW-1185">Reference proteome</keyword>
<name>A0A1Y0VR46_PEDPE</name>
<dbReference type="EMBL" id="CP118739">
    <property type="protein sequence ID" value="WEA58060.1"/>
    <property type="molecule type" value="Genomic_DNA"/>
</dbReference>
<proteinExistence type="predicted"/>
<reference evidence="6" key="4">
    <citation type="submission" date="2020-03" db="EMBL/GenBank/DDBJ databases">
        <title>SpeciesPrimer: A bioinformatics pipeline dedicated to the design of qPCR primers for the quantification of bacterial species.</title>
        <authorList>
            <person name="Dreier M."/>
            <person name="Berthoud H."/>
            <person name="Shani N."/>
            <person name="Wechsler D."/>
            <person name="Junier P."/>
        </authorList>
    </citation>
    <scope>NUCLEOTIDE SEQUENCE [LARGE SCALE GENOMIC DNA]</scope>
    <source>
        <strain evidence="6">FAM13073</strain>
    </source>
</reference>
<evidence type="ECO:0000313" key="6">
    <source>
        <dbReference type="Proteomes" id="UP000472573"/>
    </source>
</evidence>
<protein>
    <recommendedName>
        <fullName evidence="8">SnoaL-like domain-containing protein</fullName>
    </recommendedName>
</protein>
<dbReference type="EMBL" id="WENB01000002">
    <property type="protein sequence ID" value="KAF0413890.1"/>
    <property type="molecule type" value="Genomic_DNA"/>
</dbReference>
<evidence type="ECO:0000313" key="4">
    <source>
        <dbReference type="EMBL" id="WEA58060.1"/>
    </source>
</evidence>
<evidence type="ECO:0008006" key="8">
    <source>
        <dbReference type="Google" id="ProtNLM"/>
    </source>
</evidence>
<dbReference type="Gene3D" id="3.10.450.50">
    <property type="match status" value="1"/>
</dbReference>
<organism evidence="1 5">
    <name type="scientific">Pediococcus pentosaceus</name>
    <dbReference type="NCBI Taxonomy" id="1255"/>
    <lineage>
        <taxon>Bacteria</taxon>
        <taxon>Bacillati</taxon>
        <taxon>Bacillota</taxon>
        <taxon>Bacilli</taxon>
        <taxon>Lactobacillales</taxon>
        <taxon>Lactobacillaceae</taxon>
        <taxon>Pediococcus</taxon>
    </lineage>
</organism>
<reference evidence="4 7" key="6">
    <citation type="submission" date="2023-02" db="EMBL/GenBank/DDBJ databases">
        <title>Comparative genomics and fermentation flavor characterization of five lactic acid bacteria reveal flavor biosynthesis metabolic pathways in fermented muskmelon puree.</title>
        <authorList>
            <person name="Yuan L."/>
            <person name="Li M."/>
            <person name="Xu X."/>
            <person name="Lao F."/>
            <person name="Wu J."/>
        </authorList>
    </citation>
    <scope>NUCLEOTIDE SEQUENCE [LARGE SCALE GENOMIC DNA]</scope>
    <source>
        <strain evidence="4 7">Ca-4</strain>
    </source>
</reference>
<dbReference type="Proteomes" id="UP000196118">
    <property type="component" value="Chromosome"/>
</dbReference>
<dbReference type="Proteomes" id="UP000472573">
    <property type="component" value="Unassembled WGS sequence"/>
</dbReference>
<reference evidence="1 5" key="1">
    <citation type="submission" date="2017-05" db="EMBL/GenBank/DDBJ databases">
        <title>Genome sequence of Pediococcus pentosaceus strain SRCM100892.</title>
        <authorList>
            <person name="Cho S.H."/>
        </authorList>
    </citation>
    <scope>NUCLEOTIDE SEQUENCE [LARGE SCALE GENOMIC DNA]</scope>
    <source>
        <strain evidence="1 5">SRCM100892</strain>
    </source>
</reference>
<evidence type="ECO:0000313" key="7">
    <source>
        <dbReference type="Proteomes" id="UP001214131"/>
    </source>
</evidence>
<dbReference type="EMBL" id="CP021474">
    <property type="protein sequence ID" value="ARW20671.1"/>
    <property type="molecule type" value="Genomic_DNA"/>
</dbReference>
<dbReference type="GeneID" id="33061757"/>
<evidence type="ECO:0000313" key="1">
    <source>
        <dbReference type="EMBL" id="ARW20671.1"/>
    </source>
</evidence>
<evidence type="ECO:0000313" key="5">
    <source>
        <dbReference type="Proteomes" id="UP000196118"/>
    </source>
</evidence>
<reference evidence="2" key="3">
    <citation type="submission" date="2019-12" db="EMBL/GenBank/DDBJ databases">
        <title>SpeciesPrimer: A bioinformatics pipeline dedicated to the design of qPCR primers for the quantification of bacterial species.</title>
        <authorList>
            <person name="Dreier M."/>
            <person name="Berthoud H."/>
            <person name="Shani N."/>
            <person name="Wechsler D."/>
            <person name="Junier P."/>
        </authorList>
    </citation>
    <scope>NUCLEOTIDE SEQUENCE</scope>
    <source>
        <strain evidence="2">FAM13073</strain>
    </source>
</reference>